<evidence type="ECO:0000313" key="8">
    <source>
        <dbReference type="Proteomes" id="UP000247498"/>
    </source>
</evidence>
<feature type="transmembrane region" description="Helical" evidence="6">
    <location>
        <begin position="181"/>
        <end position="201"/>
    </location>
</feature>
<evidence type="ECO:0000256" key="3">
    <source>
        <dbReference type="ARBA" id="ARBA00022989"/>
    </source>
</evidence>
<evidence type="ECO:0000256" key="5">
    <source>
        <dbReference type="ARBA" id="ARBA00049660"/>
    </source>
</evidence>
<feature type="transmembrane region" description="Helical" evidence="6">
    <location>
        <begin position="240"/>
        <end position="259"/>
    </location>
</feature>
<dbReference type="PANTHER" id="PTHR30520">
    <property type="entry name" value="FORMATE TRANSPORTER-RELATED"/>
    <property type="match status" value="1"/>
</dbReference>
<dbReference type="Gene3D" id="1.20.1080.10">
    <property type="entry name" value="Glycerol uptake facilitator protein"/>
    <property type="match status" value="1"/>
</dbReference>
<dbReference type="PROSITE" id="PS01006">
    <property type="entry name" value="FORMATE_NITRITE_TP_2"/>
    <property type="match status" value="1"/>
</dbReference>
<feature type="transmembrane region" description="Helical" evidence="6">
    <location>
        <begin position="98"/>
        <end position="118"/>
    </location>
</feature>
<accession>A0A2V0PHG5</accession>
<dbReference type="AlphaFoldDB" id="A0A2V0PHG5"/>
<dbReference type="PANTHER" id="PTHR30520:SF6">
    <property type="entry name" value="FORMATE_NITRATE FAMILY TRANSPORTER (EUROFUNG)"/>
    <property type="match status" value="1"/>
</dbReference>
<evidence type="ECO:0008006" key="9">
    <source>
        <dbReference type="Google" id="ProtNLM"/>
    </source>
</evidence>
<dbReference type="OrthoDB" id="4829at2759"/>
<dbReference type="InParanoid" id="A0A2V0PHG5"/>
<dbReference type="InterPro" id="IPR023271">
    <property type="entry name" value="Aquaporin-like"/>
</dbReference>
<gene>
    <name evidence="7" type="ORF">Rsub_09817</name>
</gene>
<sequence length="371" mass="37678">MPDPLSREPQPPALMVRVYEGNGNAGGAGGDDSAHGGAVALRAHAGGGGAAAAPAACAAATGPRMLLTPPEVYAACVRHGADKAACGWFKLLVLTVMAGAYVGVGFSLALLIGGNLGLDIYKERPGLFSLLLGAVGFPTGFTLIVIAGGELFTSLCLYMAVAWWEGRASGRDFWRLLAVSWVGNFAGAGLMVGLMLAAGSFDGKAAFTVGHGFGRCFVLGVLCNFLVCLATWMANAAQDMTGKFVAIWLPISAFVAMGFEHTIANQYLLPLAATLGRLHPDLISAVPGARHLSAYDLVVGNLIPTTLGNVVGGALCVGTAYACAYGAPHAAVARWAARGGWWRRRRGARGPAAAAAAAAAAAVGAGKAVAV</sequence>
<dbReference type="GO" id="GO:0005886">
    <property type="term" value="C:plasma membrane"/>
    <property type="evidence" value="ECO:0007669"/>
    <property type="project" value="TreeGrafter"/>
</dbReference>
<comment type="subcellular location">
    <subcellularLocation>
        <location evidence="1">Membrane</location>
        <topology evidence="1">Multi-pass membrane protein</topology>
    </subcellularLocation>
</comment>
<protein>
    <recommendedName>
        <fullName evidence="9">Formate nitrite transporter</fullName>
    </recommendedName>
</protein>
<reference evidence="7 8" key="1">
    <citation type="journal article" date="2018" name="Sci. Rep.">
        <title>Raphidocelis subcapitata (=Pseudokirchneriella subcapitata) provides an insight into genome evolution and environmental adaptations in the Sphaeropleales.</title>
        <authorList>
            <person name="Suzuki S."/>
            <person name="Yamaguchi H."/>
            <person name="Nakajima N."/>
            <person name="Kawachi M."/>
        </authorList>
    </citation>
    <scope>NUCLEOTIDE SEQUENCE [LARGE SCALE GENOMIC DNA]</scope>
    <source>
        <strain evidence="7 8">NIES-35</strain>
    </source>
</reference>
<dbReference type="Pfam" id="PF01226">
    <property type="entry name" value="Form_Nir_trans"/>
    <property type="match status" value="1"/>
</dbReference>
<evidence type="ECO:0000256" key="2">
    <source>
        <dbReference type="ARBA" id="ARBA00022692"/>
    </source>
</evidence>
<keyword evidence="3 6" id="KW-1133">Transmembrane helix</keyword>
<organism evidence="7 8">
    <name type="scientific">Raphidocelis subcapitata</name>
    <dbReference type="NCBI Taxonomy" id="307507"/>
    <lineage>
        <taxon>Eukaryota</taxon>
        <taxon>Viridiplantae</taxon>
        <taxon>Chlorophyta</taxon>
        <taxon>core chlorophytes</taxon>
        <taxon>Chlorophyceae</taxon>
        <taxon>CS clade</taxon>
        <taxon>Sphaeropleales</taxon>
        <taxon>Selenastraceae</taxon>
        <taxon>Raphidocelis</taxon>
    </lineage>
</organism>
<feature type="transmembrane region" description="Helical" evidence="6">
    <location>
        <begin position="130"/>
        <end position="161"/>
    </location>
</feature>
<feature type="transmembrane region" description="Helical" evidence="6">
    <location>
        <begin position="213"/>
        <end position="234"/>
    </location>
</feature>
<name>A0A2V0PHG5_9CHLO</name>
<dbReference type="PROSITE" id="PS01005">
    <property type="entry name" value="FORMATE_NITRITE_TP_1"/>
    <property type="match status" value="1"/>
</dbReference>
<comment type="caution">
    <text evidence="7">The sequence shown here is derived from an EMBL/GenBank/DDBJ whole genome shotgun (WGS) entry which is preliminary data.</text>
</comment>
<dbReference type="Proteomes" id="UP000247498">
    <property type="component" value="Unassembled WGS sequence"/>
</dbReference>
<keyword evidence="2 6" id="KW-0812">Transmembrane</keyword>
<keyword evidence="8" id="KW-1185">Reference proteome</keyword>
<dbReference type="GO" id="GO:0015499">
    <property type="term" value="F:formate transmembrane transporter activity"/>
    <property type="evidence" value="ECO:0007669"/>
    <property type="project" value="TreeGrafter"/>
</dbReference>
<dbReference type="EMBL" id="BDRX01000081">
    <property type="protein sequence ID" value="GBF96475.1"/>
    <property type="molecule type" value="Genomic_DNA"/>
</dbReference>
<comment type="similarity">
    <text evidence="5">Belongs to the FNT transporter (TC 1.A.16) family.</text>
</comment>
<dbReference type="STRING" id="307507.A0A2V0PHG5"/>
<dbReference type="InterPro" id="IPR024002">
    <property type="entry name" value="For/NO2_transpt_CS"/>
</dbReference>
<evidence type="ECO:0000313" key="7">
    <source>
        <dbReference type="EMBL" id="GBF96475.1"/>
    </source>
</evidence>
<evidence type="ECO:0000256" key="4">
    <source>
        <dbReference type="ARBA" id="ARBA00023136"/>
    </source>
</evidence>
<dbReference type="InterPro" id="IPR000292">
    <property type="entry name" value="For/NO2_transpt"/>
</dbReference>
<proteinExistence type="inferred from homology"/>
<evidence type="ECO:0000256" key="6">
    <source>
        <dbReference type="SAM" id="Phobius"/>
    </source>
</evidence>
<keyword evidence="4 6" id="KW-0472">Membrane</keyword>
<evidence type="ECO:0000256" key="1">
    <source>
        <dbReference type="ARBA" id="ARBA00004141"/>
    </source>
</evidence>